<dbReference type="EMBL" id="PPEG02000016">
    <property type="protein sequence ID" value="PWN57949.1"/>
    <property type="molecule type" value="Genomic_DNA"/>
</dbReference>
<dbReference type="Pfam" id="PF00535">
    <property type="entry name" value="Glycos_transf_2"/>
    <property type="match status" value="1"/>
</dbReference>
<dbReference type="InterPro" id="IPR050834">
    <property type="entry name" value="Glycosyltransf_2"/>
</dbReference>
<gene>
    <name evidence="2" type="ORF">C1634_025185</name>
</gene>
<protein>
    <submittedName>
        <fullName evidence="2">Glycosyltransferase family 2 protein</fullName>
    </submittedName>
</protein>
<dbReference type="PANTHER" id="PTHR43685:SF11">
    <property type="entry name" value="GLYCOSYLTRANSFERASE TAGX-RELATED"/>
    <property type="match status" value="1"/>
</dbReference>
<sequence length="304" mass="35787">MMEKISILIVNYNNGKYFADCYYSIINQTYDNWEVVIIDDASTDDSLEIIQKIIGSDSRFRLYKNQVNKGCGTVKRKCIEYAVGEIAAFLDPDDALYPTALERSVQSYSKNGNIVATYTRVMMCDEYLNPQKPMKGIKQVYNTPYFFNCPIQVSHFFTFKKETYLKTQGINPDLRNAVDQDLYLKILEHGNPLFINENLYYYRCHSKGISQHKSKHSAKESFARVIYESMVRRNINKINYSKIPDRYNNSAEIYSLLNYQQDFFYRLKIKFKFYFQQRGLLSISSLIRYCSEKLQKNRNSECCD</sequence>
<dbReference type="InterPro" id="IPR001173">
    <property type="entry name" value="Glyco_trans_2-like"/>
</dbReference>
<reference evidence="2 3" key="1">
    <citation type="submission" date="2018-04" db="EMBL/GenBank/DDBJ databases">
        <title>Chryseobacterium oncorhynchi 701B-08T from rainbow trout, and Chryseobacterium viscerum 687B-08T from diseased fish.</title>
        <authorList>
            <person name="Jeong J.-J."/>
            <person name="Lee Y.J."/>
            <person name="Pathiraja D."/>
            <person name="Park B."/>
            <person name="Choi I.-G."/>
            <person name="Kim K.D."/>
        </authorList>
    </citation>
    <scope>NUCLEOTIDE SEQUENCE [LARGE SCALE GENOMIC DNA]</scope>
    <source>
        <strain evidence="2 3">687B-08</strain>
    </source>
</reference>
<keyword evidence="2" id="KW-0808">Transferase</keyword>
<dbReference type="PANTHER" id="PTHR43685">
    <property type="entry name" value="GLYCOSYLTRANSFERASE"/>
    <property type="match status" value="1"/>
</dbReference>
<dbReference type="Gene3D" id="3.90.550.10">
    <property type="entry name" value="Spore Coat Polysaccharide Biosynthesis Protein SpsA, Chain A"/>
    <property type="match status" value="1"/>
</dbReference>
<dbReference type="Proteomes" id="UP000236413">
    <property type="component" value="Unassembled WGS sequence"/>
</dbReference>
<dbReference type="CDD" id="cd00761">
    <property type="entry name" value="Glyco_tranf_GTA_type"/>
    <property type="match status" value="1"/>
</dbReference>
<dbReference type="SUPFAM" id="SSF53448">
    <property type="entry name" value="Nucleotide-diphospho-sugar transferases"/>
    <property type="match status" value="1"/>
</dbReference>
<feature type="domain" description="Glycosyltransferase 2-like" evidence="1">
    <location>
        <begin position="6"/>
        <end position="162"/>
    </location>
</feature>
<organism evidence="2 3">
    <name type="scientific">Chryseobacterium viscerum</name>
    <dbReference type="NCBI Taxonomy" id="1037377"/>
    <lineage>
        <taxon>Bacteria</taxon>
        <taxon>Pseudomonadati</taxon>
        <taxon>Bacteroidota</taxon>
        <taxon>Flavobacteriia</taxon>
        <taxon>Flavobacteriales</taxon>
        <taxon>Weeksellaceae</taxon>
        <taxon>Chryseobacterium group</taxon>
        <taxon>Chryseobacterium</taxon>
    </lineage>
</organism>
<evidence type="ECO:0000313" key="3">
    <source>
        <dbReference type="Proteomes" id="UP000236413"/>
    </source>
</evidence>
<evidence type="ECO:0000259" key="1">
    <source>
        <dbReference type="Pfam" id="PF00535"/>
    </source>
</evidence>
<dbReference type="AlphaFoldDB" id="A0A316WAL2"/>
<dbReference type="GO" id="GO:0016740">
    <property type="term" value="F:transferase activity"/>
    <property type="evidence" value="ECO:0007669"/>
    <property type="project" value="UniProtKB-KW"/>
</dbReference>
<comment type="caution">
    <text evidence="2">The sequence shown here is derived from an EMBL/GenBank/DDBJ whole genome shotgun (WGS) entry which is preliminary data.</text>
</comment>
<evidence type="ECO:0000313" key="2">
    <source>
        <dbReference type="EMBL" id="PWN57949.1"/>
    </source>
</evidence>
<accession>A0A316WAL2</accession>
<proteinExistence type="predicted"/>
<name>A0A316WAL2_9FLAO</name>
<dbReference type="InterPro" id="IPR029044">
    <property type="entry name" value="Nucleotide-diphossugar_trans"/>
</dbReference>